<sequence length="55" mass="5992">YIVDDSEDSAGYEVPNTQSLPYIAPILEPVMPQVVDVMAKIKAAWADMASDGHIE</sequence>
<accession>A0A392UA05</accession>
<evidence type="ECO:0000313" key="1">
    <source>
        <dbReference type="EMBL" id="MCI70341.1"/>
    </source>
</evidence>
<dbReference type="AlphaFoldDB" id="A0A392UA05"/>
<feature type="non-terminal residue" evidence="1">
    <location>
        <position position="1"/>
    </location>
</feature>
<name>A0A392UA05_9FABA</name>
<organism evidence="1 2">
    <name type="scientific">Trifolium medium</name>
    <dbReference type="NCBI Taxonomy" id="97028"/>
    <lineage>
        <taxon>Eukaryota</taxon>
        <taxon>Viridiplantae</taxon>
        <taxon>Streptophyta</taxon>
        <taxon>Embryophyta</taxon>
        <taxon>Tracheophyta</taxon>
        <taxon>Spermatophyta</taxon>
        <taxon>Magnoliopsida</taxon>
        <taxon>eudicotyledons</taxon>
        <taxon>Gunneridae</taxon>
        <taxon>Pentapetalae</taxon>
        <taxon>rosids</taxon>
        <taxon>fabids</taxon>
        <taxon>Fabales</taxon>
        <taxon>Fabaceae</taxon>
        <taxon>Papilionoideae</taxon>
        <taxon>50 kb inversion clade</taxon>
        <taxon>NPAAA clade</taxon>
        <taxon>Hologalegina</taxon>
        <taxon>IRL clade</taxon>
        <taxon>Trifolieae</taxon>
        <taxon>Trifolium</taxon>
    </lineage>
</organism>
<protein>
    <submittedName>
        <fullName evidence="1">Uncharacterized protein</fullName>
    </submittedName>
</protein>
<dbReference type="Proteomes" id="UP000265520">
    <property type="component" value="Unassembled WGS sequence"/>
</dbReference>
<proteinExistence type="predicted"/>
<dbReference type="EMBL" id="LXQA010773900">
    <property type="protein sequence ID" value="MCI70341.1"/>
    <property type="molecule type" value="Genomic_DNA"/>
</dbReference>
<evidence type="ECO:0000313" key="2">
    <source>
        <dbReference type="Proteomes" id="UP000265520"/>
    </source>
</evidence>
<keyword evidence="2" id="KW-1185">Reference proteome</keyword>
<comment type="caution">
    <text evidence="1">The sequence shown here is derived from an EMBL/GenBank/DDBJ whole genome shotgun (WGS) entry which is preliminary data.</text>
</comment>
<reference evidence="1 2" key="1">
    <citation type="journal article" date="2018" name="Front. Plant Sci.">
        <title>Red Clover (Trifolium pratense) and Zigzag Clover (T. medium) - A Picture of Genomic Similarities and Differences.</title>
        <authorList>
            <person name="Dluhosova J."/>
            <person name="Istvanek J."/>
            <person name="Nedelnik J."/>
            <person name="Repkova J."/>
        </authorList>
    </citation>
    <scope>NUCLEOTIDE SEQUENCE [LARGE SCALE GENOMIC DNA]</scope>
    <source>
        <strain evidence="2">cv. 10/8</strain>
        <tissue evidence="1">Leaf</tissue>
    </source>
</reference>